<sequence length="188" mass="20982">MMPEDLTAEDCRGRFILIVGEVNSGKTTYTARLLQAYLLRFPEPVAVVDLAPRLPQRSAHPAFRPGIGGRLTIPESPRVHCFSTDVAAPRLQAESMEERLLLAEENARRIASLLVHVDASKFPAVFVNDVSLYLQAGSVKNLLEWLDGFSTRVVNGYYGVSLGTDAFSARERSGMEQLMRRCDRLVRF</sequence>
<gene>
    <name evidence="1" type="ORF">ENS06_13075</name>
</gene>
<dbReference type="SUPFAM" id="SSF52540">
    <property type="entry name" value="P-loop containing nucleoside triphosphate hydrolases"/>
    <property type="match status" value="1"/>
</dbReference>
<organism evidence="1">
    <name type="scientific">Desulfacinum infernum</name>
    <dbReference type="NCBI Taxonomy" id="35837"/>
    <lineage>
        <taxon>Bacteria</taxon>
        <taxon>Pseudomonadati</taxon>
        <taxon>Thermodesulfobacteriota</taxon>
        <taxon>Syntrophobacteria</taxon>
        <taxon>Syntrophobacterales</taxon>
        <taxon>Syntrophobacteraceae</taxon>
        <taxon>Desulfacinum</taxon>
    </lineage>
</organism>
<dbReference type="Gene3D" id="3.40.50.300">
    <property type="entry name" value="P-loop containing nucleotide triphosphate hydrolases"/>
    <property type="match status" value="1"/>
</dbReference>
<dbReference type="InterPro" id="IPR027417">
    <property type="entry name" value="P-loop_NTPase"/>
</dbReference>
<comment type="caution">
    <text evidence="1">The sequence shown here is derived from an EMBL/GenBank/DDBJ whole genome shotgun (WGS) entry which is preliminary data.</text>
</comment>
<dbReference type="AlphaFoldDB" id="A0A832A099"/>
<protein>
    <submittedName>
        <fullName evidence="1">Uncharacterized protein</fullName>
    </submittedName>
</protein>
<accession>A0A832A099</accession>
<proteinExistence type="predicted"/>
<reference evidence="1" key="1">
    <citation type="journal article" date="2020" name="mSystems">
        <title>Genome- and Community-Level Interaction Insights into Carbon Utilization and Element Cycling Functions of Hydrothermarchaeota in Hydrothermal Sediment.</title>
        <authorList>
            <person name="Zhou Z."/>
            <person name="Liu Y."/>
            <person name="Xu W."/>
            <person name="Pan J."/>
            <person name="Luo Z.H."/>
            <person name="Li M."/>
        </authorList>
    </citation>
    <scope>NUCLEOTIDE SEQUENCE [LARGE SCALE GENOMIC DNA]</scope>
    <source>
        <strain evidence="1">SpSt-456</strain>
    </source>
</reference>
<dbReference type="EMBL" id="DSTK01000039">
    <property type="protein sequence ID" value="HFK98237.1"/>
    <property type="molecule type" value="Genomic_DNA"/>
</dbReference>
<name>A0A832A099_9BACT</name>
<evidence type="ECO:0000313" key="1">
    <source>
        <dbReference type="EMBL" id="HFK98237.1"/>
    </source>
</evidence>